<dbReference type="KEGG" id="vg:65131104"/>
<dbReference type="GeneID" id="65131104"/>
<keyword evidence="2" id="KW-1185">Reference proteome</keyword>
<dbReference type="RefSeq" id="YP_010112626.1">
    <property type="nucleotide sequence ID" value="NC_055893.1"/>
</dbReference>
<reference evidence="1 2" key="1">
    <citation type="submission" date="2020-07" db="EMBL/GenBank/DDBJ databases">
        <title>Taxonomic proposal: Crassvirales, a new order of highly abundant and diverse bacterial viruses.</title>
        <authorList>
            <person name="Shkoporov A.N."/>
            <person name="Stockdale S.R."/>
            <person name="Guerin E."/>
            <person name="Ross R.P."/>
            <person name="Hill C."/>
        </authorList>
    </citation>
    <scope>NUCLEOTIDE SEQUENCE [LARGE SCALE GENOMIC DNA]</scope>
</reference>
<accession>A0A7M1RSP8</accession>
<dbReference type="Proteomes" id="UP000593850">
    <property type="component" value="Segment"/>
</dbReference>
<dbReference type="EMBL" id="MT774400">
    <property type="protein sequence ID" value="QOR57174.1"/>
    <property type="molecule type" value="Genomic_DNA"/>
</dbReference>
<protein>
    <submittedName>
        <fullName evidence="1">Uncharacterized protein</fullName>
    </submittedName>
</protein>
<sequence>MNSRAMQIEFERRITLMNPNFELAEKLTSDTIFSFLNAYTERYVRLNYLQEDAVQDGTRAQKKNADALKGLITRGLYAVEAKDENNTDKTSDRVSLPSDYFLYIRSNSLISKNYKIEEEILNEQDYVVTSNKTIREDDVEKVISTYYNKAIVLNPYVVLNAGNNADEEKKLYLNVIHDEYTTIKKVDLVYYRKPKKFDVIGVDGVNVLDHCELPENVHMEIVEGAVEMFITEAKYRLNMKPEDNK</sequence>
<name>A0A7M1RSP8_9CAUD</name>
<evidence type="ECO:0000313" key="2">
    <source>
        <dbReference type="Proteomes" id="UP000593850"/>
    </source>
</evidence>
<evidence type="ECO:0000313" key="1">
    <source>
        <dbReference type="EMBL" id="QOR57174.1"/>
    </source>
</evidence>
<proteinExistence type="predicted"/>
<organism evidence="1 2">
    <name type="scientific">uncultured phage cr4_1</name>
    <dbReference type="NCBI Taxonomy" id="2772084"/>
    <lineage>
        <taxon>Viruses</taxon>
        <taxon>Duplodnaviria</taxon>
        <taxon>Heunggongvirae</taxon>
        <taxon>Uroviricota</taxon>
        <taxon>Caudoviricetes</taxon>
        <taxon>Crassvirales</taxon>
        <taxon>Suoliviridae</taxon>
        <taxon>Loutivirinae</taxon>
        <taxon>Buorbuivirus</taxon>
        <taxon>Buorbuivirus hominis</taxon>
    </lineage>
</organism>